<name>A0AAE3SEB1_9BACT</name>
<evidence type="ECO:0000313" key="2">
    <source>
        <dbReference type="Proteomes" id="UP001209229"/>
    </source>
</evidence>
<dbReference type="Proteomes" id="UP001209229">
    <property type="component" value="Unassembled WGS sequence"/>
</dbReference>
<comment type="caution">
    <text evidence="1">The sequence shown here is derived from an EMBL/GenBank/DDBJ whole genome shotgun (WGS) entry which is preliminary data.</text>
</comment>
<evidence type="ECO:0000313" key="1">
    <source>
        <dbReference type="EMBL" id="MCW3786313.1"/>
    </source>
</evidence>
<sequence>MKLTKHKNTCLFGVVVLVGMLFNSGMILSAQQDEAKKIPTLGLEEGTTVYDTDDLSLELVNASQTIKSLINKKEHFDFTPGERIENRASDGFYHLGDINFRVKEVGANEYKDYSTAKHRNAVEPIKCSESNCLSAAKLNATLPEDCPLEIIRMWVKEDNHLALKFQIKNTTDNTIEIGALGIPVIFNNNIDGKTLDQAHTENVFFDPYIGMDAGYLQVIRLHGNGNPLLVLPMKNSPFEAYRPLLDEPTPRGITFEGFHEWMIHSKAYANKEWKNATPWNKPTSKVLKPGEKYEVGLQFVLASSVKDIENTLIDNNRPVAEGIPGYVLPKDVNGKLFLKYQKEIKEITCEPKEALSFTFSKTTEHGWKEYEVKGNQWGRARATIIYADGLKQTINYKVIKSETEVVADNGHFLTTEQWFDDEDDLFHRAPSAITYDYETKKQVTQDSRSWIAGLSDEGGAGAWLNAVMKQLVLPDPAEVAKMESFIHQTMWGGIQFKDGARKYGVRKSVFYYEPDSMPKGTYNDSINYKTWAAWSKEASEDVGRSYNYPHVAAAYWVMYRLGRYYNGLVKQEGWDWYLNQAYYTTMAMVEQAPHYAQFGQMEGSVFLLILKDLQKEGLNEMAARLEDAMKKRAEHWASLNYPFGSEMPWDSTGQEEVYIWSRYFGFSDKAAVTLNAILAYMPTIPHWAYNGNARRYWDFWFGGKLSRVERQIHHYGSALNAIPVLNEYKLNPDDFYLLKVGYGGVMGAIANITEDGFAPCAFHSFPSTLKNDGISGDYGTGFYGYAVNTSSYLIHHKEFGWLAFGGNVSEEGDWIKTDLTTAAKSKFYIAEQNLWLTLDAGQFQTVKYNASTNEISIVFAKKSEFNTTAYLNIADFGTNTPSYIVKGYKKDEKGTYEIKLKNKPVELVLIKE</sequence>
<dbReference type="Pfam" id="PF18951">
    <property type="entry name" value="DUF5695"/>
    <property type="match status" value="1"/>
</dbReference>
<protein>
    <submittedName>
        <fullName evidence="1">DUF5695 domain-containing protein</fullName>
    </submittedName>
</protein>
<reference evidence="1" key="1">
    <citation type="submission" date="2022-10" db="EMBL/GenBank/DDBJ databases">
        <authorList>
            <person name="Yu W.X."/>
        </authorList>
    </citation>
    <scope>NUCLEOTIDE SEQUENCE</scope>
    <source>
        <strain evidence="1">AAT</strain>
    </source>
</reference>
<dbReference type="AlphaFoldDB" id="A0AAE3SEB1"/>
<dbReference type="InterPro" id="IPR043750">
    <property type="entry name" value="DUF5695"/>
</dbReference>
<keyword evidence="2" id="KW-1185">Reference proteome</keyword>
<organism evidence="1 2">
    <name type="scientific">Plebeiibacterium sediminum</name>
    <dbReference type="NCBI Taxonomy" id="2992112"/>
    <lineage>
        <taxon>Bacteria</taxon>
        <taxon>Pseudomonadati</taxon>
        <taxon>Bacteroidota</taxon>
        <taxon>Bacteroidia</taxon>
        <taxon>Marinilabiliales</taxon>
        <taxon>Marinilabiliaceae</taxon>
        <taxon>Plebeiibacterium</taxon>
    </lineage>
</organism>
<gene>
    <name evidence="1" type="ORF">OM075_07535</name>
</gene>
<dbReference type="RefSeq" id="WP_301189879.1">
    <property type="nucleotide sequence ID" value="NZ_JAPDPJ010000012.1"/>
</dbReference>
<accession>A0AAE3SEB1</accession>
<proteinExistence type="predicted"/>
<dbReference type="EMBL" id="JAPDPJ010000012">
    <property type="protein sequence ID" value="MCW3786313.1"/>
    <property type="molecule type" value="Genomic_DNA"/>
</dbReference>